<dbReference type="PANTHER" id="PTHR21600:SF44">
    <property type="entry name" value="RIBOSOMAL LARGE SUBUNIT PSEUDOURIDINE SYNTHASE D"/>
    <property type="match status" value="1"/>
</dbReference>
<dbReference type="GO" id="GO:0003723">
    <property type="term" value="F:RNA binding"/>
    <property type="evidence" value="ECO:0007669"/>
    <property type="project" value="UniProtKB-KW"/>
</dbReference>
<dbReference type="EC" id="5.4.99.-" evidence="5"/>
<evidence type="ECO:0000256" key="5">
    <source>
        <dbReference type="RuleBase" id="RU362028"/>
    </source>
</evidence>
<keyword evidence="8" id="KW-1185">Reference proteome</keyword>
<dbReference type="GO" id="GO:0000455">
    <property type="term" value="P:enzyme-directed rRNA pseudouridine synthesis"/>
    <property type="evidence" value="ECO:0007669"/>
    <property type="project" value="UniProtKB-ARBA"/>
</dbReference>
<dbReference type="Proteomes" id="UP000006860">
    <property type="component" value="Chromosome"/>
</dbReference>
<dbReference type="Pfam" id="PF01479">
    <property type="entry name" value="S4"/>
    <property type="match status" value="1"/>
</dbReference>
<dbReference type="EMBL" id="CP002546">
    <property type="protein sequence ID" value="ADY59577.1"/>
    <property type="molecule type" value="Genomic_DNA"/>
</dbReference>
<dbReference type="Pfam" id="PF00849">
    <property type="entry name" value="PseudoU_synth_2"/>
    <property type="match status" value="1"/>
</dbReference>
<protein>
    <recommendedName>
        <fullName evidence="5">Pseudouridine synthase</fullName>
        <ecNumber evidence="5">5.4.99.-</ecNumber>
    </recommendedName>
</protein>
<dbReference type="HOGENOM" id="CLU_016902_4_4_0"/>
<name>F0SHU7_RUBBR</name>
<comment type="catalytic activity">
    <reaction evidence="5">
        <text>a uridine in RNA = a pseudouridine in RNA</text>
        <dbReference type="Rhea" id="RHEA:48348"/>
        <dbReference type="Rhea" id="RHEA-COMP:12068"/>
        <dbReference type="Rhea" id="RHEA-COMP:12069"/>
        <dbReference type="ChEBI" id="CHEBI:65314"/>
        <dbReference type="ChEBI" id="CHEBI:65315"/>
    </reaction>
</comment>
<accession>F0SHU7</accession>
<dbReference type="RefSeq" id="WP_013628302.1">
    <property type="nucleotide sequence ID" value="NC_015174.1"/>
</dbReference>
<dbReference type="AlphaFoldDB" id="F0SHU7"/>
<feature type="active site" evidence="3">
    <location>
        <position position="148"/>
    </location>
</feature>
<dbReference type="InterPro" id="IPR006145">
    <property type="entry name" value="PsdUridine_synth_RsuA/RluA"/>
</dbReference>
<dbReference type="InterPro" id="IPR002942">
    <property type="entry name" value="S4_RNA-bd"/>
</dbReference>
<gene>
    <name evidence="7" type="ordered locus">Plabr_1973</name>
</gene>
<keyword evidence="2 5" id="KW-0413">Isomerase</keyword>
<dbReference type="SMART" id="SM00363">
    <property type="entry name" value="S4"/>
    <property type="match status" value="1"/>
</dbReference>
<dbReference type="InterPro" id="IPR050188">
    <property type="entry name" value="RluA_PseudoU_synthase"/>
</dbReference>
<feature type="domain" description="RNA-binding S4" evidence="6">
    <location>
        <begin position="25"/>
        <end position="83"/>
    </location>
</feature>
<proteinExistence type="inferred from homology"/>
<dbReference type="Gene3D" id="3.30.2350.10">
    <property type="entry name" value="Pseudouridine synthase"/>
    <property type="match status" value="1"/>
</dbReference>
<evidence type="ECO:0000256" key="4">
    <source>
        <dbReference type="PROSITE-ProRule" id="PRU00182"/>
    </source>
</evidence>
<dbReference type="SUPFAM" id="SSF55174">
    <property type="entry name" value="Alpha-L RNA-binding motif"/>
    <property type="match status" value="1"/>
</dbReference>
<dbReference type="Gene3D" id="3.10.290.10">
    <property type="entry name" value="RNA-binding S4 domain"/>
    <property type="match status" value="1"/>
</dbReference>
<evidence type="ECO:0000256" key="2">
    <source>
        <dbReference type="ARBA" id="ARBA00023235"/>
    </source>
</evidence>
<dbReference type="KEGG" id="pbs:Plabr_1973"/>
<evidence type="ECO:0000256" key="3">
    <source>
        <dbReference type="PIRSR" id="PIRSR606225-1"/>
    </source>
</evidence>
<dbReference type="CDD" id="cd00165">
    <property type="entry name" value="S4"/>
    <property type="match status" value="1"/>
</dbReference>
<sequence length="336" mass="38080">MTPTDGDAADTTQVEHEVLAEEVDLRLDAWLSSHSAGHSRSQWQKAIQAGEIRVNGQKVKPSYRLRIGEKISGQLKVVAAPVVAPAPIALDILYQDEHLVVVNKPAHLIVHPGKANYGGTLANALVHHFNQLSETGGEHRPGIVHRLDRDTSGVIVIALNNRVHENLSAQFADRTVEKEYRAIVWGKVEFDADIIETHVRTHSKHREKMIVCGPDPEARQATTFYETLERFRGFSYLKLLPKTGRTHQLRVHLQYLRHPIVADRLYGGHPQLALSELLESKEHMTEDRVLIERQALHAHRLQFTHPVTEERVEFISPIPDDMQRTLDAMRKHAPFK</sequence>
<dbReference type="NCBIfam" id="TIGR00005">
    <property type="entry name" value="rluA_subfam"/>
    <property type="match status" value="1"/>
</dbReference>
<reference evidence="8" key="1">
    <citation type="submission" date="2011-02" db="EMBL/GenBank/DDBJ databases">
        <title>The complete genome of Planctomyces brasiliensis DSM 5305.</title>
        <authorList>
            <person name="Lucas S."/>
            <person name="Copeland A."/>
            <person name="Lapidus A."/>
            <person name="Bruce D."/>
            <person name="Goodwin L."/>
            <person name="Pitluck S."/>
            <person name="Kyrpides N."/>
            <person name="Mavromatis K."/>
            <person name="Pagani I."/>
            <person name="Ivanova N."/>
            <person name="Ovchinnikova G."/>
            <person name="Lu M."/>
            <person name="Detter J.C."/>
            <person name="Han C."/>
            <person name="Land M."/>
            <person name="Hauser L."/>
            <person name="Markowitz V."/>
            <person name="Cheng J.-F."/>
            <person name="Hugenholtz P."/>
            <person name="Woyke T."/>
            <person name="Wu D."/>
            <person name="Tindall B."/>
            <person name="Pomrenke H.G."/>
            <person name="Brambilla E."/>
            <person name="Klenk H.-P."/>
            <person name="Eisen J.A."/>
        </authorList>
    </citation>
    <scope>NUCLEOTIDE SEQUENCE [LARGE SCALE GENOMIC DNA]</scope>
    <source>
        <strain evidence="8">ATCC 49424 / DSM 5305 / JCM 21570 / NBRC 103401 / IFAM 1448</strain>
    </source>
</reference>
<dbReference type="PANTHER" id="PTHR21600">
    <property type="entry name" value="MITOCHONDRIAL RNA PSEUDOURIDINE SYNTHASE"/>
    <property type="match status" value="1"/>
</dbReference>
<dbReference type="InterPro" id="IPR020103">
    <property type="entry name" value="PsdUridine_synth_cat_dom_sf"/>
</dbReference>
<evidence type="ECO:0000313" key="8">
    <source>
        <dbReference type="Proteomes" id="UP000006860"/>
    </source>
</evidence>
<dbReference type="eggNOG" id="COG0564">
    <property type="taxonomic scope" value="Bacteria"/>
</dbReference>
<evidence type="ECO:0000259" key="6">
    <source>
        <dbReference type="SMART" id="SM00363"/>
    </source>
</evidence>
<dbReference type="InterPro" id="IPR036986">
    <property type="entry name" value="S4_RNA-bd_sf"/>
</dbReference>
<dbReference type="STRING" id="756272.Plabr_1973"/>
<dbReference type="CDD" id="cd02869">
    <property type="entry name" value="PseudoU_synth_RluA_like"/>
    <property type="match status" value="1"/>
</dbReference>
<organism evidence="7 8">
    <name type="scientific">Rubinisphaera brasiliensis (strain ATCC 49424 / DSM 5305 / JCM 21570 / IAM 15109 / NBRC 103401 / IFAM 1448)</name>
    <name type="common">Planctomyces brasiliensis</name>
    <dbReference type="NCBI Taxonomy" id="756272"/>
    <lineage>
        <taxon>Bacteria</taxon>
        <taxon>Pseudomonadati</taxon>
        <taxon>Planctomycetota</taxon>
        <taxon>Planctomycetia</taxon>
        <taxon>Planctomycetales</taxon>
        <taxon>Planctomycetaceae</taxon>
        <taxon>Rubinisphaera</taxon>
    </lineage>
</organism>
<evidence type="ECO:0000313" key="7">
    <source>
        <dbReference type="EMBL" id="ADY59577.1"/>
    </source>
</evidence>
<dbReference type="PROSITE" id="PS50889">
    <property type="entry name" value="S4"/>
    <property type="match status" value="1"/>
</dbReference>
<keyword evidence="4" id="KW-0694">RNA-binding</keyword>
<evidence type="ECO:0000256" key="1">
    <source>
        <dbReference type="ARBA" id="ARBA00010876"/>
    </source>
</evidence>
<dbReference type="InterPro" id="IPR006224">
    <property type="entry name" value="PsdUridine_synth_RluA-like_CS"/>
</dbReference>
<dbReference type="SUPFAM" id="SSF55120">
    <property type="entry name" value="Pseudouridine synthase"/>
    <property type="match status" value="1"/>
</dbReference>
<comment type="function">
    <text evidence="5">Responsible for synthesis of pseudouridine from uracil.</text>
</comment>
<dbReference type="InterPro" id="IPR006225">
    <property type="entry name" value="PsdUridine_synth_RluC/D"/>
</dbReference>
<comment type="similarity">
    <text evidence="1 5">Belongs to the pseudouridine synthase RluA family.</text>
</comment>
<dbReference type="PROSITE" id="PS01129">
    <property type="entry name" value="PSI_RLU"/>
    <property type="match status" value="1"/>
</dbReference>
<dbReference type="GO" id="GO:0120159">
    <property type="term" value="F:rRNA pseudouridine synthase activity"/>
    <property type="evidence" value="ECO:0007669"/>
    <property type="project" value="UniProtKB-ARBA"/>
</dbReference>